<evidence type="ECO:0000313" key="1">
    <source>
        <dbReference type="EMBL" id="KAJ2885509.1"/>
    </source>
</evidence>
<name>A0ACC1LWU1_9FUNG</name>
<sequence>ADVGGPSNLVTIIVAPTVTAIALLLCAIMFYLFSKRKNRVRYGDEDIFAKSGAGGGGRSSEGSPFSQPENHTSPFIPPDHSNSARADGYIKEVDTGFYNRTMPTVASRPAPGLGATRPIANPRYQQQAVPLIQPSGPGAARYMPPPAPSARYGNGPAMQNAPGYGPTNERDSQFTETYAYEPPQLNSNHNSFSGGQQQQHPGYNAGNGGRRA</sequence>
<comment type="caution">
    <text evidence="1">The sequence shown here is derived from an EMBL/GenBank/DDBJ whole genome shotgun (WGS) entry which is preliminary data.</text>
</comment>
<evidence type="ECO:0000313" key="2">
    <source>
        <dbReference type="Proteomes" id="UP001139981"/>
    </source>
</evidence>
<gene>
    <name evidence="1" type="ORF">IWW38_005318</name>
</gene>
<reference evidence="1" key="1">
    <citation type="submission" date="2022-07" db="EMBL/GenBank/DDBJ databases">
        <title>Phylogenomic reconstructions and comparative analyses of Kickxellomycotina fungi.</title>
        <authorList>
            <person name="Reynolds N.K."/>
            <person name="Stajich J.E."/>
            <person name="Barry K."/>
            <person name="Grigoriev I.V."/>
            <person name="Crous P."/>
            <person name="Smith M.E."/>
        </authorList>
    </citation>
    <scope>NUCLEOTIDE SEQUENCE</scope>
    <source>
        <strain evidence="1">CBS 190363</strain>
    </source>
</reference>
<dbReference type="EMBL" id="JANBVB010002410">
    <property type="protein sequence ID" value="KAJ2885509.1"/>
    <property type="molecule type" value="Genomic_DNA"/>
</dbReference>
<feature type="non-terminal residue" evidence="1">
    <location>
        <position position="1"/>
    </location>
</feature>
<protein>
    <submittedName>
        <fullName evidence="1">Uncharacterized protein</fullName>
    </submittedName>
</protein>
<dbReference type="Proteomes" id="UP001139981">
    <property type="component" value="Unassembled WGS sequence"/>
</dbReference>
<organism evidence="1 2">
    <name type="scientific">Coemansia aciculifera</name>
    <dbReference type="NCBI Taxonomy" id="417176"/>
    <lineage>
        <taxon>Eukaryota</taxon>
        <taxon>Fungi</taxon>
        <taxon>Fungi incertae sedis</taxon>
        <taxon>Zoopagomycota</taxon>
        <taxon>Kickxellomycotina</taxon>
        <taxon>Kickxellomycetes</taxon>
        <taxon>Kickxellales</taxon>
        <taxon>Kickxellaceae</taxon>
        <taxon>Coemansia</taxon>
    </lineage>
</organism>
<accession>A0ACC1LWU1</accession>
<proteinExistence type="predicted"/>
<keyword evidence="2" id="KW-1185">Reference proteome</keyword>